<proteinExistence type="inferred from homology"/>
<evidence type="ECO:0000256" key="8">
    <source>
        <dbReference type="SAM" id="MobiDB-lite"/>
    </source>
</evidence>
<dbReference type="CDD" id="cd00403">
    <property type="entry name" value="Ribosomal_L1"/>
    <property type="match status" value="1"/>
</dbReference>
<comment type="caution">
    <text evidence="9">The sequence shown here is derived from an EMBL/GenBank/DDBJ whole genome shotgun (WGS) entry which is preliminary data.</text>
</comment>
<dbReference type="GO" id="GO:0006412">
    <property type="term" value="P:translation"/>
    <property type="evidence" value="ECO:0007669"/>
    <property type="project" value="InterPro"/>
</dbReference>
<dbReference type="Pfam" id="PF00687">
    <property type="entry name" value="Ribosomal_L1"/>
    <property type="match status" value="1"/>
</dbReference>
<accession>A0A835EY81</accession>
<evidence type="ECO:0000256" key="4">
    <source>
        <dbReference type="ARBA" id="ARBA00022980"/>
    </source>
</evidence>
<feature type="region of interest" description="Disordered" evidence="8">
    <location>
        <begin position="77"/>
        <end position="106"/>
    </location>
</feature>
<evidence type="ECO:0000256" key="2">
    <source>
        <dbReference type="ARBA" id="ARBA00022730"/>
    </source>
</evidence>
<dbReference type="PANTHER" id="PTHR36427:SF3">
    <property type="entry name" value="LARGE RIBOSOMAL SUBUNIT PROTEIN UL1M"/>
    <property type="match status" value="1"/>
</dbReference>
<keyword evidence="3" id="KW-0694">RNA-binding</keyword>
<keyword evidence="2" id="KW-0699">rRNA-binding</keyword>
<dbReference type="Gene3D" id="3.30.190.20">
    <property type="match status" value="2"/>
</dbReference>
<dbReference type="InterPro" id="IPR023674">
    <property type="entry name" value="Ribosomal_uL1-like"/>
</dbReference>
<dbReference type="EMBL" id="JACEFO010001700">
    <property type="protein sequence ID" value="KAF8719899.1"/>
    <property type="molecule type" value="Genomic_DNA"/>
</dbReference>
<evidence type="ECO:0000313" key="10">
    <source>
        <dbReference type="Proteomes" id="UP000636709"/>
    </source>
</evidence>
<dbReference type="SUPFAM" id="SSF56808">
    <property type="entry name" value="Ribosomal protein L1"/>
    <property type="match status" value="1"/>
</dbReference>
<dbReference type="GO" id="GO:0003735">
    <property type="term" value="F:structural constituent of ribosome"/>
    <property type="evidence" value="ECO:0007669"/>
    <property type="project" value="InterPro"/>
</dbReference>
<keyword evidence="4" id="KW-0689">Ribosomal protein</keyword>
<dbReference type="InterPro" id="IPR028364">
    <property type="entry name" value="Ribosomal_uL1/biogenesis"/>
</dbReference>
<evidence type="ECO:0000256" key="3">
    <source>
        <dbReference type="ARBA" id="ARBA00022884"/>
    </source>
</evidence>
<dbReference type="GO" id="GO:0015934">
    <property type="term" value="C:large ribosomal subunit"/>
    <property type="evidence" value="ECO:0007669"/>
    <property type="project" value="InterPro"/>
</dbReference>
<dbReference type="PROSITE" id="PS01199">
    <property type="entry name" value="RIBOSOMAL_L1"/>
    <property type="match status" value="1"/>
</dbReference>
<dbReference type="OrthoDB" id="1747252at2759"/>
<keyword evidence="10" id="KW-1185">Reference proteome</keyword>
<dbReference type="InterPro" id="IPR016095">
    <property type="entry name" value="Ribosomal_uL1_3-a/b-sand"/>
</dbReference>
<protein>
    <recommendedName>
        <fullName evidence="6">Large ribosomal subunit protein uL1c</fullName>
    </recommendedName>
    <alternativeName>
        <fullName evidence="7">CL1</fullName>
    </alternativeName>
</protein>
<evidence type="ECO:0000256" key="7">
    <source>
        <dbReference type="ARBA" id="ARBA00082680"/>
    </source>
</evidence>
<dbReference type="FunFam" id="3.40.50.790:FF:000001">
    <property type="entry name" value="50S ribosomal protein L1"/>
    <property type="match status" value="1"/>
</dbReference>
<dbReference type="HAMAP" id="MF_01318_B">
    <property type="entry name" value="Ribosomal_uL1_B"/>
    <property type="match status" value="1"/>
</dbReference>
<dbReference type="Proteomes" id="UP000636709">
    <property type="component" value="Unassembled WGS sequence"/>
</dbReference>
<evidence type="ECO:0000256" key="5">
    <source>
        <dbReference type="ARBA" id="ARBA00023274"/>
    </source>
</evidence>
<dbReference type="AlphaFoldDB" id="A0A835EY81"/>
<evidence type="ECO:0000256" key="1">
    <source>
        <dbReference type="ARBA" id="ARBA00010531"/>
    </source>
</evidence>
<name>A0A835EY81_9POAL</name>
<gene>
    <name evidence="9" type="ORF">HU200_024662</name>
</gene>
<evidence type="ECO:0000256" key="6">
    <source>
        <dbReference type="ARBA" id="ARBA00035205"/>
    </source>
</evidence>
<organism evidence="9 10">
    <name type="scientific">Digitaria exilis</name>
    <dbReference type="NCBI Taxonomy" id="1010633"/>
    <lineage>
        <taxon>Eukaryota</taxon>
        <taxon>Viridiplantae</taxon>
        <taxon>Streptophyta</taxon>
        <taxon>Embryophyta</taxon>
        <taxon>Tracheophyta</taxon>
        <taxon>Spermatophyta</taxon>
        <taxon>Magnoliopsida</taxon>
        <taxon>Liliopsida</taxon>
        <taxon>Poales</taxon>
        <taxon>Poaceae</taxon>
        <taxon>PACMAD clade</taxon>
        <taxon>Panicoideae</taxon>
        <taxon>Panicodae</taxon>
        <taxon>Paniceae</taxon>
        <taxon>Anthephorinae</taxon>
        <taxon>Digitaria</taxon>
    </lineage>
</organism>
<reference evidence="9" key="1">
    <citation type="submission" date="2020-07" db="EMBL/GenBank/DDBJ databases">
        <title>Genome sequence and genetic diversity analysis of an under-domesticated orphan crop, white fonio (Digitaria exilis).</title>
        <authorList>
            <person name="Bennetzen J.L."/>
            <person name="Chen S."/>
            <person name="Ma X."/>
            <person name="Wang X."/>
            <person name="Yssel A.E.J."/>
            <person name="Chaluvadi S.R."/>
            <person name="Johnson M."/>
            <person name="Gangashetty P."/>
            <person name="Hamidou F."/>
            <person name="Sanogo M.D."/>
            <person name="Zwaenepoel A."/>
            <person name="Wallace J."/>
            <person name="Van De Peer Y."/>
            <person name="Van Deynze A."/>
        </authorList>
    </citation>
    <scope>NUCLEOTIDE SEQUENCE</scope>
    <source>
        <tissue evidence="9">Leaves</tissue>
    </source>
</reference>
<sequence>MATAAAASAPSSLFAPAAAASTAPAAAHNALLFPSSVPSLRAYPRLLLAFRRPAAAAVADPQGAVLEAEEEVVVDQGGRYDDDDDGYEGGRGPAFTPPTRPRTGKAALPLKRDRGAQTRSKRFLEIQKLRESKKEYDVPTAITLMKQMASAKFKESAEAHFRMNLDPKYNDQQLRATVNLPKGTGQTVKIAVLTQGGWRFQIQQTVTTAAYPCFSCYELMIIKSETLISFINCDHYALLIVSCPYIGEKIDEARAAGADIVGGDELIEQIKGGFMEFDKLIASPDMMPKVAGLGKILGPRGLMPNPKAGTVSPNITQAIEEFKQGKVEYRVDKSGIVHIPFGKVDFPEEDLIANFMAVVRSVERNKPSGAKGIYWKTAYLCSSMGPSIKLNIKEMLDYGSESSN</sequence>
<dbReference type="InterPro" id="IPR005878">
    <property type="entry name" value="Ribosom_uL1_bac-type"/>
</dbReference>
<keyword evidence="5" id="KW-0687">Ribonucleoprotein</keyword>
<dbReference type="PANTHER" id="PTHR36427">
    <property type="entry name" value="54S RIBOSOMAL PROTEIN L1, MITOCHONDRIAL"/>
    <property type="match status" value="1"/>
</dbReference>
<evidence type="ECO:0000313" key="9">
    <source>
        <dbReference type="EMBL" id="KAF8719899.1"/>
    </source>
</evidence>
<dbReference type="Gene3D" id="3.40.50.790">
    <property type="match status" value="1"/>
</dbReference>
<dbReference type="GO" id="GO:0019843">
    <property type="term" value="F:rRNA binding"/>
    <property type="evidence" value="ECO:0007669"/>
    <property type="project" value="UniProtKB-KW"/>
</dbReference>
<dbReference type="InterPro" id="IPR023673">
    <property type="entry name" value="Ribosomal_uL1_CS"/>
</dbReference>
<comment type="similarity">
    <text evidence="1">Belongs to the universal ribosomal protein uL1 family.</text>
</comment>